<dbReference type="RefSeq" id="WP_207089205.1">
    <property type="nucleotide sequence ID" value="NZ_JAFLQW010000449.1"/>
</dbReference>
<evidence type="ECO:0000313" key="1">
    <source>
        <dbReference type="EMBL" id="MBO0350730.1"/>
    </source>
</evidence>
<name>A0ABS3FUD8_9CYAN</name>
<dbReference type="Proteomes" id="UP000664844">
    <property type="component" value="Unassembled WGS sequence"/>
</dbReference>
<organism evidence="1 2">
    <name type="scientific">Phormidium pseudopriestleyi FRX01</name>
    <dbReference type="NCBI Taxonomy" id="1759528"/>
    <lineage>
        <taxon>Bacteria</taxon>
        <taxon>Bacillati</taxon>
        <taxon>Cyanobacteriota</taxon>
        <taxon>Cyanophyceae</taxon>
        <taxon>Oscillatoriophycideae</taxon>
        <taxon>Oscillatoriales</taxon>
        <taxon>Oscillatoriaceae</taxon>
        <taxon>Phormidium</taxon>
    </lineage>
</organism>
<evidence type="ECO:0000313" key="2">
    <source>
        <dbReference type="Proteomes" id="UP000664844"/>
    </source>
</evidence>
<comment type="caution">
    <text evidence="1">The sequence shown here is derived from an EMBL/GenBank/DDBJ whole genome shotgun (WGS) entry which is preliminary data.</text>
</comment>
<proteinExistence type="predicted"/>
<dbReference type="PANTHER" id="PTHR45458">
    <property type="entry name" value="SHORT-CHAIN DEHYDROGENASE/REDUCTASE SDR"/>
    <property type="match status" value="1"/>
</dbReference>
<dbReference type="InterPro" id="IPR036291">
    <property type="entry name" value="NAD(P)-bd_dom_sf"/>
</dbReference>
<gene>
    <name evidence="1" type="ORF">J0895_16850</name>
</gene>
<dbReference type="InterPro" id="IPR002347">
    <property type="entry name" value="SDR_fam"/>
</dbReference>
<dbReference type="Pfam" id="PF00106">
    <property type="entry name" value="adh_short"/>
    <property type="match status" value="1"/>
</dbReference>
<dbReference type="Gene3D" id="3.40.50.720">
    <property type="entry name" value="NAD(P)-binding Rossmann-like Domain"/>
    <property type="match status" value="1"/>
</dbReference>
<dbReference type="EMBL" id="JAFLQW010000449">
    <property type="protein sequence ID" value="MBO0350730.1"/>
    <property type="molecule type" value="Genomic_DNA"/>
</dbReference>
<dbReference type="PRINTS" id="PR00081">
    <property type="entry name" value="GDHRDH"/>
</dbReference>
<protein>
    <submittedName>
        <fullName evidence="1">SDR family oxidoreductase</fullName>
    </submittedName>
</protein>
<keyword evidence="2" id="KW-1185">Reference proteome</keyword>
<dbReference type="PANTHER" id="PTHR45458:SF1">
    <property type="entry name" value="SHORT CHAIN DEHYDROGENASE"/>
    <property type="match status" value="1"/>
</dbReference>
<dbReference type="SUPFAM" id="SSF51735">
    <property type="entry name" value="NAD(P)-binding Rossmann-fold domains"/>
    <property type="match status" value="1"/>
</dbReference>
<reference evidence="1 2" key="1">
    <citation type="submission" date="2021-03" db="EMBL/GenBank/DDBJ databases">
        <title>Metabolic Capacity of the Antarctic Cyanobacterium Phormidium pseudopriestleyi that Sustains Oxygenic Photosynthesis in the Presence of Hydrogen Sulfide.</title>
        <authorList>
            <person name="Lumian J.E."/>
            <person name="Jungblut A.D."/>
            <person name="Dillon M.L."/>
            <person name="Hawes I."/>
            <person name="Doran P.T."/>
            <person name="Mackey T.J."/>
            <person name="Dick G.J."/>
            <person name="Grettenberger C.L."/>
            <person name="Sumner D.Y."/>
        </authorList>
    </citation>
    <scope>NUCLEOTIDE SEQUENCE [LARGE SCALE GENOMIC DNA]</scope>
    <source>
        <strain evidence="1 2">FRX01</strain>
    </source>
</reference>
<dbReference type="CDD" id="cd05325">
    <property type="entry name" value="carb_red_sniffer_like_SDR_c"/>
    <property type="match status" value="1"/>
</dbReference>
<sequence>MATYLVTGTARGIGLALCQQLQERGDQAIAVCRQSSPELDALGIRVETGIDITSSQTLKELVQRLQGISLDVLLNNAGILEEDSLDRLDFDSIQRQFEVNALGTLRVTQALLPLLSQGSKIGIVTSRMGSIEDNSSGGYYGYRMSKVAVSMAGKSLAIDLKPRKIAVGIVHPGLVQTRMTNFTGISTREAAHGIIQRLDNLTLDNSGTFWHANGEVLPW</sequence>
<accession>A0ABS3FUD8</accession>
<dbReference type="InterPro" id="IPR052184">
    <property type="entry name" value="SDR_enzymes"/>
</dbReference>